<gene>
    <name evidence="1" type="ORF">V6668_14610</name>
</gene>
<evidence type="ECO:0000313" key="2">
    <source>
        <dbReference type="Proteomes" id="UP001364764"/>
    </source>
</evidence>
<organism evidence="1 2">
    <name type="scientific">Paenibacillus amylolyticus</name>
    <dbReference type="NCBI Taxonomy" id="1451"/>
    <lineage>
        <taxon>Bacteria</taxon>
        <taxon>Bacillati</taxon>
        <taxon>Bacillota</taxon>
        <taxon>Bacilli</taxon>
        <taxon>Bacillales</taxon>
        <taxon>Paenibacillaceae</taxon>
        <taxon>Paenibacillus</taxon>
    </lineage>
</organism>
<evidence type="ECO:0000313" key="1">
    <source>
        <dbReference type="EMBL" id="WWP23346.1"/>
    </source>
</evidence>
<name>A0ABD8B1H7_PAEAM</name>
<reference evidence="1 2" key="1">
    <citation type="submission" date="2024-02" db="EMBL/GenBank/DDBJ databases">
        <title>Complete sequences of two Paenibacillus sp. strains and one Lysinibacillus strain isolated from the environment on STAA medium highlight biotechnological potential.</title>
        <authorList>
            <person name="Attere S.A."/>
            <person name="Piche L.C."/>
            <person name="Intertaglia L."/>
            <person name="Lami R."/>
            <person name="Charette S.J."/>
            <person name="Vincent A.T."/>
        </authorList>
    </citation>
    <scope>NUCLEOTIDE SEQUENCE [LARGE SCALE GENOMIC DNA]</scope>
    <source>
        <strain evidence="1 2">Y5S-7</strain>
    </source>
</reference>
<dbReference type="EMBL" id="CP145892">
    <property type="protein sequence ID" value="WWP23346.1"/>
    <property type="molecule type" value="Genomic_DNA"/>
</dbReference>
<accession>A0ABD8B1H7</accession>
<dbReference type="AlphaFoldDB" id="A0ABD8B1H7"/>
<dbReference type="RefSeq" id="WP_338708780.1">
    <property type="nucleotide sequence ID" value="NZ_CP145892.1"/>
</dbReference>
<protein>
    <submittedName>
        <fullName evidence="1">Uncharacterized protein</fullName>
    </submittedName>
</protein>
<proteinExistence type="predicted"/>
<sequence length="219" mass="24563">MIERKAVRMNLYHIQSTVHGINRVASFLEDNYIGIAWSGTGDLEHTPPELWKEQLVQHYPLDEAELASTLATLHMFGNLMQDGDYILISDDEWTYVGDIGDYYYDDSAGSEEDLICHRRGVTWLGRIPLAELNDKVQALQNDSAILAKFEYPISQAQLDRGLAVSITAEATNSLSTGVDEATIQTALQVLREALHSEEEELRIRAATAILQYAKQLINP</sequence>
<dbReference type="Proteomes" id="UP001364764">
    <property type="component" value="Chromosome"/>
</dbReference>
<dbReference type="GeneID" id="93476721"/>